<dbReference type="OrthoDB" id="388362at2759"/>
<organism evidence="1 2">
    <name type="scientific">Plasmodium ovale</name>
    <name type="common">malaria parasite P. ovale</name>
    <dbReference type="NCBI Taxonomy" id="36330"/>
    <lineage>
        <taxon>Eukaryota</taxon>
        <taxon>Sar</taxon>
        <taxon>Alveolata</taxon>
        <taxon>Apicomplexa</taxon>
        <taxon>Aconoidasida</taxon>
        <taxon>Haemosporida</taxon>
        <taxon>Plasmodiidae</taxon>
        <taxon>Plasmodium</taxon>
        <taxon>Plasmodium (Plasmodium)</taxon>
    </lineage>
</organism>
<dbReference type="VEuPathDB" id="PlasmoDB:PocGH01_00072500"/>
<gene>
    <name evidence="1" type="primary">PocGH01_00072500</name>
    <name evidence="1" type="ORF">POCGH01_00072500</name>
</gene>
<sequence>MNSEVPNIYSFFSDFKTYMQYDSYIEKYSGTGEHNNTFDAFMIDVQISNTESVNQICAKFKNLYKFIISIKKPPKNKSLDKNDFAYLNYWINRKLRNTTIINELTVKEFHKKLNDHDSDFVGYDMFEGKLFDIGENDFQNIELLINLDNQYGEIFKNVLSRNKGEGKISCLKYYKDFVDKYKEGISRCPNNTNFCNALSIYNEIYDKVYVQDIISKKCIDKEIPKLPTYDDVSLSDQKITVVGSVLGPSFGILFTLLFLYKLTPFGRWIGTKTGINKEAHNIPYEERDQSFLSTSDNKFINNDCSEYHMFYDSVKNY</sequence>
<dbReference type="InterPro" id="IPR008780">
    <property type="entry name" value="Plasmodium_Vir"/>
</dbReference>
<dbReference type="VEuPathDB" id="PlasmoDB:POWCR01_130005100"/>
<accession>A0A1D3JBG4</accession>
<dbReference type="AlphaFoldDB" id="A0A1D3JBG4"/>
<dbReference type="Proteomes" id="UP000242942">
    <property type="component" value="Unassembled WGS sequence"/>
</dbReference>
<dbReference type="Pfam" id="PF05795">
    <property type="entry name" value="Plasmodium_Vir"/>
    <property type="match status" value="1"/>
</dbReference>
<evidence type="ECO:0000313" key="2">
    <source>
        <dbReference type="Proteomes" id="UP000242942"/>
    </source>
</evidence>
<name>A0A1D3JBG4_PLAOA</name>
<keyword evidence="2" id="KW-1185">Reference proteome</keyword>
<proteinExistence type="predicted"/>
<dbReference type="EMBL" id="FLRI01000001">
    <property type="protein sequence ID" value="SBT82917.1"/>
    <property type="molecule type" value="Genomic_DNA"/>
</dbReference>
<evidence type="ECO:0000313" key="1">
    <source>
        <dbReference type="EMBL" id="SBT82917.1"/>
    </source>
</evidence>
<reference evidence="1 2" key="1">
    <citation type="submission" date="2016-06" db="EMBL/GenBank/DDBJ databases">
        <authorList>
            <consortium name="Pathogen Informatics"/>
        </authorList>
    </citation>
    <scope>NUCLEOTIDE SEQUENCE [LARGE SCALE GENOMIC DNA]</scope>
    <source>
        <strain evidence="1">PocGH01</strain>
    </source>
</reference>
<protein>
    <submittedName>
        <fullName evidence="1">PIR protein</fullName>
    </submittedName>
</protein>